<dbReference type="AlphaFoldDB" id="A0A830GNC0"/>
<protein>
    <submittedName>
        <fullName evidence="1">Uncharacterized protein</fullName>
    </submittedName>
</protein>
<dbReference type="Proteomes" id="UP000605784">
    <property type="component" value="Unassembled WGS sequence"/>
</dbReference>
<accession>A0A830GNC0</accession>
<keyword evidence="2" id="KW-1185">Reference proteome</keyword>
<evidence type="ECO:0000313" key="2">
    <source>
        <dbReference type="Proteomes" id="UP000605784"/>
    </source>
</evidence>
<gene>
    <name evidence="1" type="ORF">GCM10009030_17680</name>
</gene>
<reference evidence="1" key="2">
    <citation type="submission" date="2020-09" db="EMBL/GenBank/DDBJ databases">
        <authorList>
            <person name="Sun Q."/>
            <person name="Ohkuma M."/>
        </authorList>
    </citation>
    <scope>NUCLEOTIDE SEQUENCE</scope>
    <source>
        <strain evidence="1">JCM 17820</strain>
    </source>
</reference>
<name>A0A830GNC0_9EURY</name>
<proteinExistence type="predicted"/>
<evidence type="ECO:0000313" key="1">
    <source>
        <dbReference type="EMBL" id="GGN92907.1"/>
    </source>
</evidence>
<organism evidence="1 2">
    <name type="scientific">Haloarcula pellucida</name>
    <dbReference type="NCBI Taxonomy" id="1427151"/>
    <lineage>
        <taxon>Archaea</taxon>
        <taxon>Methanobacteriati</taxon>
        <taxon>Methanobacteriota</taxon>
        <taxon>Stenosarchaea group</taxon>
        <taxon>Halobacteria</taxon>
        <taxon>Halobacteriales</taxon>
        <taxon>Haloarculaceae</taxon>
        <taxon>Haloarcula</taxon>
    </lineage>
</organism>
<sequence length="57" mass="6949">MKQRMERVYHVTCHECTFEGVFEDHRTALDEWNEHERDDDHRVSILEIDRPSPRKPA</sequence>
<dbReference type="EMBL" id="BMOU01000002">
    <property type="protein sequence ID" value="GGN92907.1"/>
    <property type="molecule type" value="Genomic_DNA"/>
</dbReference>
<comment type="caution">
    <text evidence="1">The sequence shown here is derived from an EMBL/GenBank/DDBJ whole genome shotgun (WGS) entry which is preliminary data.</text>
</comment>
<reference evidence="1" key="1">
    <citation type="journal article" date="2014" name="Int. J. Syst. Evol. Microbiol.">
        <title>Complete genome sequence of Corynebacterium casei LMG S-19264T (=DSM 44701T), isolated from a smear-ripened cheese.</title>
        <authorList>
            <consortium name="US DOE Joint Genome Institute (JGI-PGF)"/>
            <person name="Walter F."/>
            <person name="Albersmeier A."/>
            <person name="Kalinowski J."/>
            <person name="Ruckert C."/>
        </authorList>
    </citation>
    <scope>NUCLEOTIDE SEQUENCE</scope>
    <source>
        <strain evidence="1">JCM 17820</strain>
    </source>
</reference>